<gene>
    <name evidence="1" type="ORF">PEDI_01950</name>
</gene>
<proteinExistence type="predicted"/>
<dbReference type="EMBL" id="BQKE01000001">
    <property type="protein sequence ID" value="GJM59643.1"/>
    <property type="molecule type" value="Genomic_DNA"/>
</dbReference>
<dbReference type="SUPFAM" id="SSF53756">
    <property type="entry name" value="UDP-Glycosyltransferase/glycogen phosphorylase"/>
    <property type="match status" value="1"/>
</dbReference>
<dbReference type="RefSeq" id="WP_338235638.1">
    <property type="nucleotide sequence ID" value="NZ_BQKE01000001.1"/>
</dbReference>
<protein>
    <submittedName>
        <fullName evidence="1">Glycosyl transferase</fullName>
    </submittedName>
</protein>
<sequence>MRFIFIVQIEGRGHMTQAMALQTRLQKAGHEVSHVFLGKGKRREMPEYFAEHFSCPVEQVASPNFITDKHNKKVRIVRSVLYNFKYLNIFKKSLNRIHEVVQEQKPDIIVSFYDFLGGFYNLRFRPKAKFVCIGHQYLAQHPDFPHIPQRRSEKLLFETNNFLMALGADLKIALSFAPYTSIPEKKTVVVPPLLRDDLPEPSLHQEEFLLCYMVNDGYGDDIMKWHERNREVKLVAFWDRKTAGEVYQPHPNLIFHQLNGPKFIDHMLRCRGLVSTAGFESICEAMYLGKPTFMVPVKRQYEQACNALDAAKAGAGIWAEYFDISTFLAYLEGQKTKRVNPQKEWFDDGERKIIAALEQLNSSERTSSPGQKITESLQV</sequence>
<dbReference type="Gene3D" id="3.40.50.2000">
    <property type="entry name" value="Glycogen Phosphorylase B"/>
    <property type="match status" value="2"/>
</dbReference>
<keyword evidence="1" id="KW-0808">Transferase</keyword>
<organism evidence="1 2">
    <name type="scientific">Persicobacter diffluens</name>
    <dbReference type="NCBI Taxonomy" id="981"/>
    <lineage>
        <taxon>Bacteria</taxon>
        <taxon>Pseudomonadati</taxon>
        <taxon>Bacteroidota</taxon>
        <taxon>Cytophagia</taxon>
        <taxon>Cytophagales</taxon>
        <taxon>Persicobacteraceae</taxon>
        <taxon>Persicobacter</taxon>
    </lineage>
</organism>
<dbReference type="GO" id="GO:0016757">
    <property type="term" value="F:glycosyltransferase activity"/>
    <property type="evidence" value="ECO:0007669"/>
    <property type="project" value="TreeGrafter"/>
</dbReference>
<name>A0AAN4VVE7_9BACT</name>
<reference evidence="1 2" key="1">
    <citation type="submission" date="2021-12" db="EMBL/GenBank/DDBJ databases">
        <title>Genome sequencing of bacteria with rrn-lacking chromosome and rrn-plasmid.</title>
        <authorList>
            <person name="Anda M."/>
            <person name="Iwasaki W."/>
        </authorList>
    </citation>
    <scope>NUCLEOTIDE SEQUENCE [LARGE SCALE GENOMIC DNA]</scope>
    <source>
        <strain evidence="1 2">NBRC 15940</strain>
    </source>
</reference>
<accession>A0AAN4VVE7</accession>
<keyword evidence="2" id="KW-1185">Reference proteome</keyword>
<comment type="caution">
    <text evidence="1">The sequence shown here is derived from an EMBL/GenBank/DDBJ whole genome shotgun (WGS) entry which is preliminary data.</text>
</comment>
<dbReference type="PANTHER" id="PTHR21015:SF22">
    <property type="entry name" value="GLYCOSYLTRANSFERASE"/>
    <property type="match status" value="1"/>
</dbReference>
<dbReference type="AlphaFoldDB" id="A0AAN4VVE7"/>
<dbReference type="Proteomes" id="UP001310022">
    <property type="component" value="Unassembled WGS sequence"/>
</dbReference>
<evidence type="ECO:0000313" key="2">
    <source>
        <dbReference type="Proteomes" id="UP001310022"/>
    </source>
</evidence>
<dbReference type="Pfam" id="PF13528">
    <property type="entry name" value="Glyco_trans_1_3"/>
    <property type="match status" value="1"/>
</dbReference>
<dbReference type="PANTHER" id="PTHR21015">
    <property type="entry name" value="UDP-N-ACETYLGLUCOSAMINE--N-ACETYLMURAMYL-(PENTAPEPTIDE) PYROPHOSPHORYL-UNDECAPRENOL N-ACETYLGLUCOSAMINE TRANSFERASE 1"/>
    <property type="match status" value="1"/>
</dbReference>
<evidence type="ECO:0000313" key="1">
    <source>
        <dbReference type="EMBL" id="GJM59643.1"/>
    </source>
</evidence>